<feature type="transmembrane region" description="Helical" evidence="1">
    <location>
        <begin position="220"/>
        <end position="241"/>
    </location>
</feature>
<keyword evidence="1" id="KW-0812">Transmembrane</keyword>
<evidence type="ECO:0000256" key="1">
    <source>
        <dbReference type="SAM" id="Phobius"/>
    </source>
</evidence>
<feature type="transmembrane region" description="Helical" evidence="1">
    <location>
        <begin position="107"/>
        <end position="126"/>
    </location>
</feature>
<dbReference type="AlphaFoldDB" id="A0A9P3PZJ9"/>
<dbReference type="Pfam" id="PF20152">
    <property type="entry name" value="DUF6534"/>
    <property type="match status" value="1"/>
</dbReference>
<feature type="transmembrane region" description="Helical" evidence="1">
    <location>
        <begin position="173"/>
        <end position="200"/>
    </location>
</feature>
<evidence type="ECO:0000259" key="2">
    <source>
        <dbReference type="Pfam" id="PF20152"/>
    </source>
</evidence>
<keyword evidence="1" id="KW-0472">Membrane</keyword>
<keyword evidence="4" id="KW-1185">Reference proteome</keyword>
<feature type="transmembrane region" description="Helical" evidence="1">
    <location>
        <begin position="34"/>
        <end position="54"/>
    </location>
</feature>
<feature type="domain" description="DUF6534" evidence="2">
    <location>
        <begin position="184"/>
        <end position="271"/>
    </location>
</feature>
<reference evidence="3" key="1">
    <citation type="submission" date="2022-07" db="EMBL/GenBank/DDBJ databases">
        <title>The genome of Lyophyllum shimeji provides insight into the initial evolution of ectomycorrhizal fungal genome.</title>
        <authorList>
            <person name="Kobayashi Y."/>
            <person name="Shibata T."/>
            <person name="Hirakawa H."/>
            <person name="Shigenobu S."/>
            <person name="Nishiyama T."/>
            <person name="Yamada A."/>
            <person name="Hasebe M."/>
            <person name="Kawaguchi M."/>
        </authorList>
    </citation>
    <scope>NUCLEOTIDE SEQUENCE</scope>
    <source>
        <strain evidence="3">AT787</strain>
    </source>
</reference>
<dbReference type="PANTHER" id="PTHR40465:SF1">
    <property type="entry name" value="DUF6534 DOMAIN-CONTAINING PROTEIN"/>
    <property type="match status" value="1"/>
</dbReference>
<dbReference type="PANTHER" id="PTHR40465">
    <property type="entry name" value="CHROMOSOME 1, WHOLE GENOME SHOTGUN SEQUENCE"/>
    <property type="match status" value="1"/>
</dbReference>
<proteinExistence type="predicted"/>
<gene>
    <name evidence="3" type="ORF">LshimejAT787_1802220</name>
</gene>
<accession>A0A9P3PZJ9</accession>
<feature type="transmembrane region" description="Helical" evidence="1">
    <location>
        <begin position="135"/>
        <end position="161"/>
    </location>
</feature>
<protein>
    <recommendedName>
        <fullName evidence="2">DUF6534 domain-containing protein</fullName>
    </recommendedName>
</protein>
<feature type="transmembrane region" description="Helical" evidence="1">
    <location>
        <begin position="247"/>
        <end position="265"/>
    </location>
</feature>
<keyword evidence="1" id="KW-1133">Transmembrane helix</keyword>
<dbReference type="Proteomes" id="UP001063166">
    <property type="component" value="Unassembled WGS sequence"/>
</dbReference>
<sequence length="318" mass="35354">MQPFSGATTAADVRTTSTMITGQTFGSTVGALEIGIMVELFLFGLMSVQTLQYYKKFPNDPWPTRTLVAIIWILELAHSVLTAHSVYWITFIHYGRNEALDRFPGSLIAAIFLSGIIGPAVQAFFANRVRKLTPVWAVACIIWLLCLLRSVSLLAAALIAHELDSISRFGEKWQWLLITSLAISLVADYLIAGSLCCHLFYRRGSGGIFARTKRMIDRLILWAIQTGLLTSIGTVTTLVLFLMVENLAWLAVFLIIPKLFSNSLMASLNAQASFCTVEDQVDFMGNTTFFRSHMGQSNMLSIVAFDILEPTSRERKIP</sequence>
<evidence type="ECO:0000313" key="3">
    <source>
        <dbReference type="EMBL" id="GLB44885.1"/>
    </source>
</evidence>
<dbReference type="EMBL" id="BRPK01000018">
    <property type="protein sequence ID" value="GLB44885.1"/>
    <property type="molecule type" value="Genomic_DNA"/>
</dbReference>
<dbReference type="OrthoDB" id="2868589at2759"/>
<name>A0A9P3PZJ9_LYOSH</name>
<dbReference type="InterPro" id="IPR045339">
    <property type="entry name" value="DUF6534"/>
</dbReference>
<evidence type="ECO:0000313" key="4">
    <source>
        <dbReference type="Proteomes" id="UP001063166"/>
    </source>
</evidence>
<organism evidence="3 4">
    <name type="scientific">Lyophyllum shimeji</name>
    <name type="common">Hon-shimeji</name>
    <name type="synonym">Tricholoma shimeji</name>
    <dbReference type="NCBI Taxonomy" id="47721"/>
    <lineage>
        <taxon>Eukaryota</taxon>
        <taxon>Fungi</taxon>
        <taxon>Dikarya</taxon>
        <taxon>Basidiomycota</taxon>
        <taxon>Agaricomycotina</taxon>
        <taxon>Agaricomycetes</taxon>
        <taxon>Agaricomycetidae</taxon>
        <taxon>Agaricales</taxon>
        <taxon>Tricholomatineae</taxon>
        <taxon>Lyophyllaceae</taxon>
        <taxon>Lyophyllum</taxon>
    </lineage>
</organism>
<feature type="transmembrane region" description="Helical" evidence="1">
    <location>
        <begin position="66"/>
        <end position="87"/>
    </location>
</feature>
<comment type="caution">
    <text evidence="3">The sequence shown here is derived from an EMBL/GenBank/DDBJ whole genome shotgun (WGS) entry which is preliminary data.</text>
</comment>